<evidence type="ECO:0000313" key="2">
    <source>
        <dbReference type="Proteomes" id="UP000515158"/>
    </source>
</evidence>
<keyword evidence="2" id="KW-1185">Reference proteome</keyword>
<evidence type="ECO:0000259" key="1">
    <source>
        <dbReference type="PROSITE" id="PS50181"/>
    </source>
</evidence>
<dbReference type="SUPFAM" id="SSF81383">
    <property type="entry name" value="F-box domain"/>
    <property type="match status" value="1"/>
</dbReference>
<dbReference type="FunCoup" id="A0A6P8YWA7">
    <property type="interactions" value="6"/>
</dbReference>
<dbReference type="SUPFAM" id="SSF52047">
    <property type="entry name" value="RNI-like"/>
    <property type="match status" value="1"/>
</dbReference>
<dbReference type="OrthoDB" id="9974792at2759"/>
<sequence length="488" mass="56492">MSLFALRAGSVQEPKYEGEDLNEDGEPFSQWSYLPDLILEQVFAHLSISERYAASQVCRNWYYAFYLPNTWSTFVLSDTTLTRRKYNYYSGWQHILDHVRMSQCLCKVGFNFRSLIFEPMLNFYNLFEFMNMMSFFTEQQGLDNTTVSGVGSKVHTLRFTFPCNMAADDRERCRLYGTGGKLLEALKRLMGNLVSLQYLELRDLMLDITEGQTLLDEVCATCSLTLKELILVNATEAPCQLLHVGIFLNLQVLVISPQNLGEDVLSLIGQTRLRHLHILQNRFTPSELILLPVSGRAWQLCRKSNTHLSVHLELESPREREVIWQERAPVRSIIYNSPLAKVQSESIMTTIDLYAKDLRAYGHLGLPRFHRSRSFHDRVDALLLLLVRQSVWLHTLIVRERVSTATVLLLAKAGRNLKNFVIRRNAVILRCDWPRSPDWDDEFHQWLQVSARSYDATEKEVSQLLGFKWCMLSDKQFKALSVNVHNLN</sequence>
<evidence type="ECO:0000313" key="3">
    <source>
        <dbReference type="RefSeq" id="XP_034241541.1"/>
    </source>
</evidence>
<organism evidence="3">
    <name type="scientific">Thrips palmi</name>
    <name type="common">Melon thrips</name>
    <dbReference type="NCBI Taxonomy" id="161013"/>
    <lineage>
        <taxon>Eukaryota</taxon>
        <taxon>Metazoa</taxon>
        <taxon>Ecdysozoa</taxon>
        <taxon>Arthropoda</taxon>
        <taxon>Hexapoda</taxon>
        <taxon>Insecta</taxon>
        <taxon>Pterygota</taxon>
        <taxon>Neoptera</taxon>
        <taxon>Paraneoptera</taxon>
        <taxon>Thysanoptera</taxon>
        <taxon>Terebrantia</taxon>
        <taxon>Thripoidea</taxon>
        <taxon>Thripidae</taxon>
        <taxon>Thrips</taxon>
    </lineage>
</organism>
<dbReference type="Gene3D" id="3.80.10.10">
    <property type="entry name" value="Ribonuclease Inhibitor"/>
    <property type="match status" value="1"/>
</dbReference>
<dbReference type="SMART" id="SM00256">
    <property type="entry name" value="FBOX"/>
    <property type="match status" value="1"/>
</dbReference>
<dbReference type="PANTHER" id="PTHR20872">
    <property type="match status" value="1"/>
</dbReference>
<dbReference type="AlphaFoldDB" id="A0A6P8YWA7"/>
<feature type="domain" description="F-box" evidence="1">
    <location>
        <begin position="28"/>
        <end position="74"/>
    </location>
</feature>
<reference evidence="3" key="1">
    <citation type="submission" date="2025-08" db="UniProtKB">
        <authorList>
            <consortium name="RefSeq"/>
        </authorList>
    </citation>
    <scope>IDENTIFICATION</scope>
    <source>
        <tissue evidence="3">Total insect</tissue>
    </source>
</reference>
<dbReference type="InterPro" id="IPR001810">
    <property type="entry name" value="F-box_dom"/>
</dbReference>
<dbReference type="Gene3D" id="1.20.1280.50">
    <property type="match status" value="1"/>
</dbReference>
<dbReference type="RefSeq" id="XP_034241541.1">
    <property type="nucleotide sequence ID" value="XM_034385650.1"/>
</dbReference>
<protein>
    <submittedName>
        <fullName evidence="3">Uncharacterized protein LOC117645447</fullName>
    </submittedName>
</protein>
<dbReference type="KEGG" id="tpal:117645447"/>
<dbReference type="Pfam" id="PF12937">
    <property type="entry name" value="F-box-like"/>
    <property type="match status" value="1"/>
</dbReference>
<dbReference type="PANTHER" id="PTHR20872:SF1">
    <property type="entry name" value="F-BOX DOMAIN-CONTAINING PROTEIN"/>
    <property type="match status" value="1"/>
</dbReference>
<name>A0A6P8YWA7_THRPL</name>
<gene>
    <name evidence="3" type="primary">LOC117645447</name>
</gene>
<accession>A0A6P8YWA7</accession>
<dbReference type="InterPro" id="IPR036047">
    <property type="entry name" value="F-box-like_dom_sf"/>
</dbReference>
<dbReference type="PROSITE" id="PS50181">
    <property type="entry name" value="FBOX"/>
    <property type="match status" value="1"/>
</dbReference>
<proteinExistence type="predicted"/>
<dbReference type="Proteomes" id="UP000515158">
    <property type="component" value="Unplaced"/>
</dbReference>
<dbReference type="InParanoid" id="A0A6P8YWA7"/>
<dbReference type="GeneID" id="117645447"/>
<dbReference type="InterPro" id="IPR032675">
    <property type="entry name" value="LRR_dom_sf"/>
</dbReference>